<dbReference type="EMBL" id="AWWV01000417">
    <property type="protein sequence ID" value="OMP12109.1"/>
    <property type="molecule type" value="Genomic_DNA"/>
</dbReference>
<keyword evidence="2" id="KW-0175">Coiled coil</keyword>
<dbReference type="InterPro" id="IPR059064">
    <property type="entry name" value="TYRAAT2_C"/>
</dbReference>
<gene>
    <name evidence="4" type="ORF">CCACVL1_00125</name>
</gene>
<proteinExistence type="predicted"/>
<dbReference type="Pfam" id="PF26213">
    <property type="entry name" value="TYRAAT1_C"/>
    <property type="match status" value="1"/>
</dbReference>
<dbReference type="PROSITE" id="PS51176">
    <property type="entry name" value="PDH_ADH"/>
    <property type="match status" value="1"/>
</dbReference>
<keyword evidence="5" id="KW-1185">Reference proteome</keyword>
<evidence type="ECO:0000256" key="2">
    <source>
        <dbReference type="SAM" id="Coils"/>
    </source>
</evidence>
<dbReference type="Gene3D" id="3.40.50.720">
    <property type="entry name" value="NAD(P)-binding Rossmann-like Domain"/>
    <property type="match status" value="1"/>
</dbReference>
<organism evidence="4 5">
    <name type="scientific">Corchorus capsularis</name>
    <name type="common">Jute</name>
    <dbReference type="NCBI Taxonomy" id="210143"/>
    <lineage>
        <taxon>Eukaryota</taxon>
        <taxon>Viridiplantae</taxon>
        <taxon>Streptophyta</taxon>
        <taxon>Embryophyta</taxon>
        <taxon>Tracheophyta</taxon>
        <taxon>Spermatophyta</taxon>
        <taxon>Magnoliopsida</taxon>
        <taxon>eudicotyledons</taxon>
        <taxon>Gunneridae</taxon>
        <taxon>Pentapetalae</taxon>
        <taxon>rosids</taxon>
        <taxon>malvids</taxon>
        <taxon>Malvales</taxon>
        <taxon>Malvaceae</taxon>
        <taxon>Grewioideae</taxon>
        <taxon>Apeibeae</taxon>
        <taxon>Corchorus</taxon>
    </lineage>
</organism>
<dbReference type="GO" id="GO:0033730">
    <property type="term" value="F:arogenate dehydrogenase (NADP+) activity"/>
    <property type="evidence" value="ECO:0007669"/>
    <property type="project" value="InterPro"/>
</dbReference>
<accession>A0A1R3KYK8</accession>
<dbReference type="Pfam" id="PF02153">
    <property type="entry name" value="PDH_N"/>
    <property type="match status" value="1"/>
</dbReference>
<feature type="coiled-coil region" evidence="2">
    <location>
        <begin position="236"/>
        <end position="263"/>
    </location>
</feature>
<dbReference type="OrthoDB" id="2414662at2759"/>
<comment type="caution">
    <text evidence="4">The sequence shown here is derived from an EMBL/GenBank/DDBJ whole genome shotgun (WGS) entry which is preliminary data.</text>
</comment>
<evidence type="ECO:0000259" key="3">
    <source>
        <dbReference type="PROSITE" id="PS51176"/>
    </source>
</evidence>
<protein>
    <submittedName>
        <fullName evidence="4">Prephenate dehydrogenase</fullName>
    </submittedName>
</protein>
<dbReference type="Gramene" id="OMP12109">
    <property type="protein sequence ID" value="OMP12109"/>
    <property type="gene ID" value="CCACVL1_00125"/>
</dbReference>
<dbReference type="InterPro" id="IPR036291">
    <property type="entry name" value="NAD(P)-bd_dom_sf"/>
</dbReference>
<dbReference type="Proteomes" id="UP000188268">
    <property type="component" value="Unassembled WGS sequence"/>
</dbReference>
<dbReference type="GO" id="GO:0006571">
    <property type="term" value="P:tyrosine biosynthetic process"/>
    <property type="evidence" value="ECO:0007669"/>
    <property type="project" value="InterPro"/>
</dbReference>
<feature type="domain" description="Prephenate/arogenate dehydrogenase" evidence="3">
    <location>
        <begin position="12"/>
        <end position="276"/>
    </location>
</feature>
<dbReference type="InterPro" id="IPR046826">
    <property type="entry name" value="PDH_N"/>
</dbReference>
<keyword evidence="1" id="KW-0560">Oxidoreductase</keyword>
<evidence type="ECO:0000313" key="4">
    <source>
        <dbReference type="EMBL" id="OMP12109.1"/>
    </source>
</evidence>
<evidence type="ECO:0000313" key="5">
    <source>
        <dbReference type="Proteomes" id="UP000188268"/>
    </source>
</evidence>
<dbReference type="PANTHER" id="PTHR43207">
    <property type="entry name" value="AROGENATE DEHYDROGENASE-RELATED"/>
    <property type="match status" value="1"/>
</dbReference>
<dbReference type="InterPro" id="IPR045011">
    <property type="entry name" value="TYRAAT1/2"/>
</dbReference>
<dbReference type="GO" id="GO:0008977">
    <property type="term" value="F:prephenate dehydrogenase (NAD+) activity"/>
    <property type="evidence" value="ECO:0007669"/>
    <property type="project" value="InterPro"/>
</dbReference>
<dbReference type="STRING" id="210143.A0A1R3KYK8"/>
<dbReference type="SUPFAM" id="SSF51735">
    <property type="entry name" value="NAD(P)-binding Rossmann-fold domains"/>
    <property type="match status" value="1"/>
</dbReference>
<sequence>MSSSSSSSQNTLKVGIVGFGTFGQFLASTMLKQGHTITVTSRTDYSQLCNQLGIPFFRDALPFLEADNDVILICTSIISLSDVLKSLPLHCLTRRTLFVDVLSVKEHPRNLLLQVLAEEMDVLCTHPMFGPESGKNGWKDLSFMYDKVRVRDEVTCSSFLSIFESEGCRMMEMSCEEHDKLAAKSQFVTHAIGRILVEIGIESTSINTKSFETLVKLKENVSNSSFDLFSGLFIHNRFAKQELMNLEQGFEMVKQKLLKMNEEQNLSKSNNAMNGY</sequence>
<dbReference type="InterPro" id="IPR003099">
    <property type="entry name" value="Prephen_DH"/>
</dbReference>
<name>A0A1R3KYK8_COCAP</name>
<evidence type="ECO:0000256" key="1">
    <source>
        <dbReference type="ARBA" id="ARBA00023002"/>
    </source>
</evidence>
<dbReference type="AlphaFoldDB" id="A0A1R3KYK8"/>
<reference evidence="4 5" key="1">
    <citation type="submission" date="2013-09" db="EMBL/GenBank/DDBJ databases">
        <title>Corchorus capsularis genome sequencing.</title>
        <authorList>
            <person name="Alam M."/>
            <person name="Haque M.S."/>
            <person name="Islam M.S."/>
            <person name="Emdad E.M."/>
            <person name="Islam M.M."/>
            <person name="Ahmed B."/>
            <person name="Halim A."/>
            <person name="Hossen Q.M.M."/>
            <person name="Hossain M.Z."/>
            <person name="Ahmed R."/>
            <person name="Khan M.M."/>
            <person name="Islam R."/>
            <person name="Rashid M.M."/>
            <person name="Khan S.A."/>
            <person name="Rahman M.S."/>
            <person name="Alam M."/>
        </authorList>
    </citation>
    <scope>NUCLEOTIDE SEQUENCE [LARGE SCALE GENOMIC DNA]</scope>
    <source>
        <strain evidence="5">cv. CVL-1</strain>
        <tissue evidence="4">Whole seedling</tissue>
    </source>
</reference>
<dbReference type="GO" id="GO:0004665">
    <property type="term" value="F:prephenate dehydrogenase (NADP+) activity"/>
    <property type="evidence" value="ECO:0007669"/>
    <property type="project" value="InterPro"/>
</dbReference>
<dbReference type="OMA" id="LKIAVCP"/>
<dbReference type="GO" id="GO:0070403">
    <property type="term" value="F:NAD+ binding"/>
    <property type="evidence" value="ECO:0007669"/>
    <property type="project" value="InterPro"/>
</dbReference>
<dbReference type="PANTHER" id="PTHR43207:SF3">
    <property type="entry name" value="AROGENATE DEHYDROGENASE 1, CHLOROPLASTIC-LIKE"/>
    <property type="match status" value="1"/>
</dbReference>